<keyword evidence="2" id="KW-0560">Oxidoreductase</keyword>
<dbReference type="SUPFAM" id="SSF51735">
    <property type="entry name" value="NAD(P)-binding Rossmann-fold domains"/>
    <property type="match status" value="1"/>
</dbReference>
<evidence type="ECO:0000313" key="3">
    <source>
        <dbReference type="EMBL" id="WPH01422.1"/>
    </source>
</evidence>
<dbReference type="Gene3D" id="3.40.50.720">
    <property type="entry name" value="NAD(P)-binding Rossmann-like Domain"/>
    <property type="match status" value="1"/>
</dbReference>
<dbReference type="GO" id="GO:0016491">
    <property type="term" value="F:oxidoreductase activity"/>
    <property type="evidence" value="ECO:0007669"/>
    <property type="project" value="UniProtKB-KW"/>
</dbReference>
<dbReference type="PANTHER" id="PTHR43976">
    <property type="entry name" value="SHORT CHAIN DEHYDROGENASE"/>
    <property type="match status" value="1"/>
</dbReference>
<name>A0AAQ3M412_9PEZI</name>
<reference evidence="3 4" key="1">
    <citation type="submission" date="2023-11" db="EMBL/GenBank/DDBJ databases">
        <title>An acidophilic fungus is an integral part of prey digestion in a carnivorous sundew plant.</title>
        <authorList>
            <person name="Tsai I.J."/>
        </authorList>
    </citation>
    <scope>NUCLEOTIDE SEQUENCE [LARGE SCALE GENOMIC DNA]</scope>
    <source>
        <strain evidence="3">169a</strain>
    </source>
</reference>
<dbReference type="Proteomes" id="UP001303373">
    <property type="component" value="Chromosome 6"/>
</dbReference>
<keyword evidence="4" id="KW-1185">Reference proteome</keyword>
<accession>A0AAQ3M412</accession>
<dbReference type="AlphaFoldDB" id="A0AAQ3M412"/>
<evidence type="ECO:0000256" key="2">
    <source>
        <dbReference type="ARBA" id="ARBA00023002"/>
    </source>
</evidence>
<proteinExistence type="inferred from homology"/>
<dbReference type="PRINTS" id="PR00081">
    <property type="entry name" value="GDHRDH"/>
</dbReference>
<dbReference type="InterPro" id="IPR051911">
    <property type="entry name" value="SDR_oxidoreductase"/>
</dbReference>
<dbReference type="InterPro" id="IPR036291">
    <property type="entry name" value="NAD(P)-bd_dom_sf"/>
</dbReference>
<dbReference type="PRINTS" id="PR00080">
    <property type="entry name" value="SDRFAMILY"/>
</dbReference>
<dbReference type="Pfam" id="PF00106">
    <property type="entry name" value="adh_short"/>
    <property type="match status" value="1"/>
</dbReference>
<gene>
    <name evidence="3" type="ORF">R9X50_00426800</name>
</gene>
<dbReference type="PANTHER" id="PTHR43976:SF16">
    <property type="entry name" value="SHORT-CHAIN DEHYDROGENASE_REDUCTASE FAMILY PROTEIN"/>
    <property type="match status" value="1"/>
</dbReference>
<evidence type="ECO:0000256" key="1">
    <source>
        <dbReference type="ARBA" id="ARBA00006484"/>
    </source>
</evidence>
<sequence>MTLNVTDPQTQNIAEKVNDIVNNAGYGLRGVLEDLTTATAFSQTQIHAQMAKNFFGALPVIKGSIPYSHEPKSGTIVNISSISEMTSNAGYSLYAGFKIALEGALESLAAELAPFGIRVLIVEPGGYRTNF</sequence>
<organism evidence="3 4">
    <name type="scientific">Acrodontium crateriforme</name>
    <dbReference type="NCBI Taxonomy" id="150365"/>
    <lineage>
        <taxon>Eukaryota</taxon>
        <taxon>Fungi</taxon>
        <taxon>Dikarya</taxon>
        <taxon>Ascomycota</taxon>
        <taxon>Pezizomycotina</taxon>
        <taxon>Dothideomycetes</taxon>
        <taxon>Dothideomycetidae</taxon>
        <taxon>Mycosphaerellales</taxon>
        <taxon>Teratosphaeriaceae</taxon>
        <taxon>Acrodontium</taxon>
    </lineage>
</organism>
<comment type="similarity">
    <text evidence="1">Belongs to the short-chain dehydrogenases/reductases (SDR) family.</text>
</comment>
<protein>
    <submittedName>
        <fullName evidence="3">Uncharacterized protein</fullName>
    </submittedName>
</protein>
<evidence type="ECO:0000313" key="4">
    <source>
        <dbReference type="Proteomes" id="UP001303373"/>
    </source>
</evidence>
<dbReference type="EMBL" id="CP138585">
    <property type="protein sequence ID" value="WPH01422.1"/>
    <property type="molecule type" value="Genomic_DNA"/>
</dbReference>
<dbReference type="InterPro" id="IPR002347">
    <property type="entry name" value="SDR_fam"/>
</dbReference>